<evidence type="ECO:0000313" key="3">
    <source>
        <dbReference type="EMBL" id="VYU37182.1"/>
    </source>
</evidence>
<dbReference type="Pfam" id="PF01381">
    <property type="entry name" value="HTH_3"/>
    <property type="match status" value="1"/>
</dbReference>
<dbReference type="AlphaFoldDB" id="A0A6N3E905"/>
<dbReference type="SMART" id="SM00530">
    <property type="entry name" value="HTH_XRE"/>
    <property type="match status" value="3"/>
</dbReference>
<dbReference type="Pfam" id="PF12844">
    <property type="entry name" value="HTH_19"/>
    <property type="match status" value="1"/>
</dbReference>
<dbReference type="Pfam" id="PF13443">
    <property type="entry name" value="HTH_26"/>
    <property type="match status" value="1"/>
</dbReference>
<dbReference type="PANTHER" id="PTHR46797">
    <property type="entry name" value="HTH-TYPE TRANSCRIPTIONAL REGULATOR"/>
    <property type="match status" value="1"/>
</dbReference>
<feature type="domain" description="HTH cro/C1-type" evidence="2">
    <location>
        <begin position="7"/>
        <end position="62"/>
    </location>
</feature>
<dbReference type="GO" id="GO:0005829">
    <property type="term" value="C:cytosol"/>
    <property type="evidence" value="ECO:0007669"/>
    <property type="project" value="TreeGrafter"/>
</dbReference>
<accession>A0A6N3E905</accession>
<gene>
    <name evidence="3" type="ORF">ELLFYP34_03378</name>
</gene>
<dbReference type="EMBL" id="CACRTR010000011">
    <property type="protein sequence ID" value="VYU37182.1"/>
    <property type="molecule type" value="Genomic_DNA"/>
</dbReference>
<dbReference type="PROSITE" id="PS50943">
    <property type="entry name" value="HTH_CROC1"/>
    <property type="match status" value="3"/>
</dbReference>
<dbReference type="GO" id="GO:0003700">
    <property type="term" value="F:DNA-binding transcription factor activity"/>
    <property type="evidence" value="ECO:0007669"/>
    <property type="project" value="TreeGrafter"/>
</dbReference>
<dbReference type="Gene3D" id="1.10.260.40">
    <property type="entry name" value="lambda repressor-like DNA-binding domains"/>
    <property type="match status" value="3"/>
</dbReference>
<proteinExistence type="predicted"/>
<dbReference type="InterPro" id="IPR001387">
    <property type="entry name" value="Cro/C1-type_HTH"/>
</dbReference>
<protein>
    <submittedName>
        <fullName evidence="3">Transcriptional repressor DicA</fullName>
    </submittedName>
</protein>
<dbReference type="SUPFAM" id="SSF47413">
    <property type="entry name" value="lambda repressor-like DNA-binding domains"/>
    <property type="match status" value="3"/>
</dbReference>
<keyword evidence="1" id="KW-0238">DNA-binding</keyword>
<sequence>MGIGKRIKQKASEAGLNLKTVAKEADIPYTTLYSIVKRDSERVDPSTLTKIAEALNVSMLKLATGEESFGDRLKRIREQKNFSLEKLSEKTKISDAAIQMYESDEIEPGVEITKNLAETLDITIEELTGKSWQLPTMSDKIIFSRKQLGKSQEEIAEAADMPPEKIRKFEEDILQPTYREIQKLALVLDITMDELIDPAGIGRIPKRRSEDEQLEKNKRDMLGYFSDLTPSGQLEAIKSIKLLLRIPEYNIHTAGDED</sequence>
<dbReference type="PANTHER" id="PTHR46797:SF1">
    <property type="entry name" value="METHYLPHOSPHONATE SYNTHASE"/>
    <property type="match status" value="1"/>
</dbReference>
<reference evidence="3" key="1">
    <citation type="submission" date="2019-11" db="EMBL/GenBank/DDBJ databases">
        <authorList>
            <person name="Feng L."/>
        </authorList>
    </citation>
    <scope>NUCLEOTIDE SEQUENCE</scope>
    <source>
        <strain evidence="3">ElimosumLFYP34</strain>
    </source>
</reference>
<name>A0A6N3E905_EUBLI</name>
<dbReference type="CDD" id="cd00093">
    <property type="entry name" value="HTH_XRE"/>
    <property type="match status" value="3"/>
</dbReference>
<evidence type="ECO:0000256" key="1">
    <source>
        <dbReference type="ARBA" id="ARBA00023125"/>
    </source>
</evidence>
<organism evidence="3">
    <name type="scientific">Eubacterium limosum</name>
    <dbReference type="NCBI Taxonomy" id="1736"/>
    <lineage>
        <taxon>Bacteria</taxon>
        <taxon>Bacillati</taxon>
        <taxon>Bacillota</taxon>
        <taxon>Clostridia</taxon>
        <taxon>Eubacteriales</taxon>
        <taxon>Eubacteriaceae</taxon>
        <taxon>Eubacterium</taxon>
    </lineage>
</organism>
<dbReference type="InterPro" id="IPR010982">
    <property type="entry name" value="Lambda_DNA-bd_dom_sf"/>
</dbReference>
<feature type="domain" description="HTH cro/C1-type" evidence="2">
    <location>
        <begin position="141"/>
        <end position="195"/>
    </location>
</feature>
<evidence type="ECO:0000259" key="2">
    <source>
        <dbReference type="PROSITE" id="PS50943"/>
    </source>
</evidence>
<dbReference type="InterPro" id="IPR050807">
    <property type="entry name" value="TransReg_Diox_bact_type"/>
</dbReference>
<feature type="domain" description="HTH cro/C1-type" evidence="2">
    <location>
        <begin position="73"/>
        <end position="127"/>
    </location>
</feature>
<dbReference type="GO" id="GO:0003677">
    <property type="term" value="F:DNA binding"/>
    <property type="evidence" value="ECO:0007669"/>
    <property type="project" value="UniProtKB-KW"/>
</dbReference>